<dbReference type="PROSITE" id="PS51252">
    <property type="entry name" value="ANTISTASIN"/>
    <property type="match status" value="1"/>
</dbReference>
<dbReference type="Pfam" id="PF00093">
    <property type="entry name" value="VWC"/>
    <property type="match status" value="1"/>
</dbReference>
<organism evidence="5">
    <name type="scientific">Oikopleura dioica</name>
    <name type="common">Tunicate</name>
    <dbReference type="NCBI Taxonomy" id="34765"/>
    <lineage>
        <taxon>Eukaryota</taxon>
        <taxon>Metazoa</taxon>
        <taxon>Chordata</taxon>
        <taxon>Tunicata</taxon>
        <taxon>Appendicularia</taxon>
        <taxon>Copelata</taxon>
        <taxon>Oikopleuridae</taxon>
        <taxon>Oikopleura</taxon>
    </lineage>
</organism>
<dbReference type="InterPro" id="IPR001007">
    <property type="entry name" value="VWF_dom"/>
</dbReference>
<feature type="domain" description="VWFC" evidence="3">
    <location>
        <begin position="529"/>
        <end position="587"/>
    </location>
</feature>
<dbReference type="Proteomes" id="UP000001307">
    <property type="component" value="Unassembled WGS sequence"/>
</dbReference>
<dbReference type="Pfam" id="PF23334">
    <property type="entry name" value="VWC2L_2nd"/>
    <property type="match status" value="1"/>
</dbReference>
<dbReference type="PROSITE" id="PS01208">
    <property type="entry name" value="VWFC_1"/>
    <property type="match status" value="2"/>
</dbReference>
<dbReference type="Gene3D" id="2.10.22.10">
    <property type="entry name" value="Antistasin, domain 1"/>
    <property type="match status" value="1"/>
</dbReference>
<evidence type="ECO:0000256" key="1">
    <source>
        <dbReference type="ARBA" id="ARBA00022729"/>
    </source>
</evidence>
<dbReference type="InParanoid" id="E4XKQ2"/>
<sequence>MFVFKGCEIIENTCECRQEQSCIDPFPFLTIEDCELELIRRCDKRNCPRYKNRRVSCPADSEVFPGEWSDDGCCPQPDGCICKPCPHSFQCGNDDQKIVLQKGNGIPGSCCDIQKCAGHDLSIDSSISSEVTPFCGKLEGQPRKVSDTWWSDECTKCTCKSDGRTDCEAFACTPETCHDFRKKDNHFDECCRAECETYDYFVDDYCPRMPRCIFPCQPQIDHNDCEVCHCPDYTYDAGSSSEITTADGCPSLAGCTKTCKRFGFKRDPSTKCKMCKCQKTPLKCPNLGDCIKSKILYSRIFKIIKNIFIIFCPYGYRQDNYGCEICQCRRCPSFNCESRDTLGIMTQLICPHGMVINDSGCRICRCRKKNENDTALTEKRAGSVCTVGNSKKKEGEMWKSGCHLCFCYSGSDETNVGSILCNLLECSSVSHCQSVVFPEDSCCPKCALEDEAEVLLTKAQPSPQKCDELGLVNGEVWRPSEDDCFICGCMASFVMCSYHVCPPLTCEKPILIAGSCCPICQLSNPLSHRLCISEEKGAIEHGQSWRVSNCRSCYCDGGEIVCVDEICKPVACANPVIRKDNCCPICIDFTPPGNPVSIAIITIVYLKVLGSA</sequence>
<dbReference type="InterPro" id="IPR052624">
    <property type="entry name" value="CRIM1"/>
</dbReference>
<feature type="domain" description="VWFC" evidence="3">
    <location>
        <begin position="383"/>
        <end position="447"/>
    </location>
</feature>
<dbReference type="InterPro" id="IPR011061">
    <property type="entry name" value="Hirudin/antistatin"/>
</dbReference>
<protein>
    <recommendedName>
        <fullName evidence="7">VWFC domain-containing protein</fullName>
    </recommendedName>
</protein>
<keyword evidence="6" id="KW-1185">Reference proteome</keyword>
<reference evidence="5" key="1">
    <citation type="journal article" date="2010" name="Science">
        <title>Plasticity of animal genome architecture unmasked by rapid evolution of a pelagic tunicate.</title>
        <authorList>
            <person name="Denoeud F."/>
            <person name="Henriet S."/>
            <person name="Mungpakdee S."/>
            <person name="Aury J.M."/>
            <person name="Da Silva C."/>
            <person name="Brinkmann H."/>
            <person name="Mikhaleva J."/>
            <person name="Olsen L.C."/>
            <person name="Jubin C."/>
            <person name="Canestro C."/>
            <person name="Bouquet J.M."/>
            <person name="Danks G."/>
            <person name="Poulain J."/>
            <person name="Campsteijn C."/>
            <person name="Adamski M."/>
            <person name="Cross I."/>
            <person name="Yadetie F."/>
            <person name="Muffato M."/>
            <person name="Louis A."/>
            <person name="Butcher S."/>
            <person name="Tsagkogeorga G."/>
            <person name="Konrad A."/>
            <person name="Singh S."/>
            <person name="Jensen M.F."/>
            <person name="Cong E.H."/>
            <person name="Eikeseth-Otteraa H."/>
            <person name="Noel B."/>
            <person name="Anthouard V."/>
            <person name="Porcel B.M."/>
            <person name="Kachouri-Lafond R."/>
            <person name="Nishino A."/>
            <person name="Ugolini M."/>
            <person name="Chourrout P."/>
            <person name="Nishida H."/>
            <person name="Aasland R."/>
            <person name="Huzurbazar S."/>
            <person name="Westhof E."/>
            <person name="Delsuc F."/>
            <person name="Lehrach H."/>
            <person name="Reinhardt R."/>
            <person name="Weissenbach J."/>
            <person name="Roy S.W."/>
            <person name="Artiguenave F."/>
            <person name="Postlethwait J.H."/>
            <person name="Manak J.R."/>
            <person name="Thompson E.M."/>
            <person name="Jaillon O."/>
            <person name="Du Pasquier L."/>
            <person name="Boudinot P."/>
            <person name="Liberles D.A."/>
            <person name="Volff J.N."/>
            <person name="Philippe H."/>
            <person name="Lenhard B."/>
            <person name="Roest Crollius H."/>
            <person name="Wincker P."/>
            <person name="Chourrout D."/>
        </authorList>
    </citation>
    <scope>NUCLEOTIDE SEQUENCE [LARGE SCALE GENOMIC DNA]</scope>
</reference>
<evidence type="ECO:0000313" key="5">
    <source>
        <dbReference type="EMBL" id="CBY10755.1"/>
    </source>
</evidence>
<dbReference type="GO" id="GO:0005886">
    <property type="term" value="C:plasma membrane"/>
    <property type="evidence" value="ECO:0007669"/>
    <property type="project" value="TreeGrafter"/>
</dbReference>
<keyword evidence="1" id="KW-0732">Signal</keyword>
<dbReference type="GO" id="GO:0004867">
    <property type="term" value="F:serine-type endopeptidase inhibitor activity"/>
    <property type="evidence" value="ECO:0007669"/>
    <property type="project" value="InterPro"/>
</dbReference>
<evidence type="ECO:0000259" key="4">
    <source>
        <dbReference type="PROSITE" id="PS51252"/>
    </source>
</evidence>
<keyword evidence="2" id="KW-0677">Repeat</keyword>
<dbReference type="AlphaFoldDB" id="E4XKQ2"/>
<evidence type="ECO:0000256" key="2">
    <source>
        <dbReference type="ARBA" id="ARBA00022737"/>
    </source>
</evidence>
<dbReference type="PANTHER" id="PTHR46439:SF1">
    <property type="entry name" value="CYSTEINE-RICH MOTOR NEURON 1 PROTEIN"/>
    <property type="match status" value="1"/>
</dbReference>
<proteinExistence type="predicted"/>
<dbReference type="EMBL" id="FN653065">
    <property type="protein sequence ID" value="CBY10755.1"/>
    <property type="molecule type" value="Genomic_DNA"/>
</dbReference>
<evidence type="ECO:0000259" key="3">
    <source>
        <dbReference type="PROSITE" id="PS50184"/>
    </source>
</evidence>
<dbReference type="OrthoDB" id="5976811at2759"/>
<name>E4XKQ2_OIKDI</name>
<dbReference type="PROSITE" id="PS50184">
    <property type="entry name" value="VWFC_2"/>
    <property type="match status" value="4"/>
</dbReference>
<dbReference type="InterPro" id="IPR004094">
    <property type="entry name" value="Antistasin-like"/>
</dbReference>
<dbReference type="Pfam" id="PF02822">
    <property type="entry name" value="Antistasin"/>
    <property type="match status" value="1"/>
</dbReference>
<feature type="domain" description="Antistasin-like" evidence="4">
    <location>
        <begin position="284"/>
        <end position="328"/>
    </location>
</feature>
<feature type="domain" description="VWFC" evidence="3">
    <location>
        <begin position="473"/>
        <end position="521"/>
    </location>
</feature>
<gene>
    <name evidence="5" type="ORF">GSOID_T00014267001</name>
</gene>
<evidence type="ECO:0008006" key="7">
    <source>
        <dbReference type="Google" id="ProtNLM"/>
    </source>
</evidence>
<dbReference type="PANTHER" id="PTHR46439">
    <property type="entry name" value="CYSTEINE-RICH MOTOR NEURON 1 PROTEIN"/>
    <property type="match status" value="1"/>
</dbReference>
<dbReference type="SUPFAM" id="SSF57603">
    <property type="entry name" value="FnI-like domain"/>
    <property type="match status" value="3"/>
</dbReference>
<dbReference type="SUPFAM" id="SSF57262">
    <property type="entry name" value="Leech antihemostatic proteins"/>
    <property type="match status" value="1"/>
</dbReference>
<evidence type="ECO:0000313" key="6">
    <source>
        <dbReference type="Proteomes" id="UP000001307"/>
    </source>
</evidence>
<feature type="domain" description="VWFC" evidence="3">
    <location>
        <begin position="133"/>
        <end position="196"/>
    </location>
</feature>
<dbReference type="SMART" id="SM00214">
    <property type="entry name" value="VWC"/>
    <property type="match status" value="4"/>
</dbReference>
<accession>E4XKQ2</accession>
<dbReference type="Gene3D" id="6.20.200.20">
    <property type="match status" value="2"/>
</dbReference>